<organism evidence="1 2">
    <name type="scientific">Methylobacterium aquaticum</name>
    <dbReference type="NCBI Taxonomy" id="270351"/>
    <lineage>
        <taxon>Bacteria</taxon>
        <taxon>Pseudomonadati</taxon>
        <taxon>Pseudomonadota</taxon>
        <taxon>Alphaproteobacteria</taxon>
        <taxon>Hyphomicrobiales</taxon>
        <taxon>Methylobacteriaceae</taxon>
        <taxon>Methylobacterium</taxon>
    </lineage>
</organism>
<accession>A0A0C6FPT4</accession>
<reference evidence="1 2" key="1">
    <citation type="journal article" date="2015" name="Genome Announc.">
        <title>Complete Genome Sequence of Methylobacterium aquaticum Strain 22A, Isolated from Racomitrium japonicum Moss.</title>
        <authorList>
            <person name="Tani A."/>
            <person name="Ogura Y."/>
            <person name="Hayashi T."/>
            <person name="Kimbara K."/>
        </authorList>
    </citation>
    <scope>NUCLEOTIDE SEQUENCE [LARGE SCALE GENOMIC DNA]</scope>
    <source>
        <strain evidence="1 2">MA-22A</strain>
    </source>
</reference>
<protein>
    <submittedName>
        <fullName evidence="1">Uncharacterized protein</fullName>
    </submittedName>
</protein>
<evidence type="ECO:0000313" key="1">
    <source>
        <dbReference type="EMBL" id="BAQ44680.1"/>
    </source>
</evidence>
<reference evidence="2" key="2">
    <citation type="submission" date="2015-01" db="EMBL/GenBank/DDBJ databases">
        <title>Complete genome sequence of Methylobacterium aquaticum strain 22A.</title>
        <authorList>
            <person name="Tani A."/>
            <person name="Ogura Y."/>
            <person name="Hayashi T."/>
        </authorList>
    </citation>
    <scope>NUCLEOTIDE SEQUENCE [LARGE SCALE GENOMIC DNA]</scope>
    <source>
        <strain evidence="2">MA-22A</strain>
    </source>
</reference>
<dbReference type="STRING" id="270351.Maq22A_c06675"/>
<evidence type="ECO:0000313" key="2">
    <source>
        <dbReference type="Proteomes" id="UP000061432"/>
    </source>
</evidence>
<proteinExistence type="predicted"/>
<dbReference type="Proteomes" id="UP000061432">
    <property type="component" value="Chromosome"/>
</dbReference>
<dbReference type="PATRIC" id="fig|270351.10.peg.1269"/>
<dbReference type="EMBL" id="AP014704">
    <property type="protein sequence ID" value="BAQ44680.1"/>
    <property type="molecule type" value="Genomic_DNA"/>
</dbReference>
<dbReference type="AlphaFoldDB" id="A0A0C6FPT4"/>
<name>A0A0C6FPT4_9HYPH</name>
<dbReference type="KEGG" id="maqu:Maq22A_c06675"/>
<sequence>MLGVEPAAENRPGGWPYFIRRDGPVEPGGCPLHIATGIQRLADAQLLAAAPDLAAMLLRLLTAPALGARDLDSRTREVVDAAWSLLIRVTPQLEVGP</sequence>
<gene>
    <name evidence="1" type="ORF">Maq22A_c06675</name>
</gene>